<dbReference type="SUPFAM" id="SSF46785">
    <property type="entry name" value="Winged helix' DNA-binding domain"/>
    <property type="match status" value="1"/>
</dbReference>
<gene>
    <name evidence="1" type="ORF">UX44_C0009G0007</name>
</gene>
<proteinExistence type="predicted"/>
<protein>
    <submittedName>
        <fullName evidence="1">Transcriptional regulator</fullName>
    </submittedName>
</protein>
<dbReference type="Proteomes" id="UP000034732">
    <property type="component" value="Unassembled WGS sequence"/>
</dbReference>
<sequence length="192" mass="21890">MLKSLFVSEVRVKTLRVLLTNPAKAFHVRALVRAVETEINAIRRELLRLTSIGLVRKRPSGNRVYYNVNTASQYYPELLSLLAKEYGLGAEIIKNSKELGDVRFAVLARGFSRGREYSVLDVDLFVVGTVNLPVLEAIVDKIQKELKREINYSVMGEDEFTFRKRRNDQFVGKMLSQSRTMLIGDEEAFCAI</sequence>
<dbReference type="Gene3D" id="1.10.10.10">
    <property type="entry name" value="Winged helix-like DNA-binding domain superfamily/Winged helix DNA-binding domain"/>
    <property type="match status" value="1"/>
</dbReference>
<evidence type="ECO:0000313" key="1">
    <source>
        <dbReference type="EMBL" id="KKU30967.1"/>
    </source>
</evidence>
<reference evidence="1 2" key="1">
    <citation type="journal article" date="2015" name="Nature">
        <title>rRNA introns, odd ribosomes, and small enigmatic genomes across a large radiation of phyla.</title>
        <authorList>
            <person name="Brown C.T."/>
            <person name="Hug L.A."/>
            <person name="Thomas B.C."/>
            <person name="Sharon I."/>
            <person name="Castelle C.J."/>
            <person name="Singh A."/>
            <person name="Wilkins M.J."/>
            <person name="Williams K.H."/>
            <person name="Banfield J.F."/>
        </authorList>
    </citation>
    <scope>NUCLEOTIDE SEQUENCE [LARGE SCALE GENOMIC DNA]</scope>
</reference>
<dbReference type="InterPro" id="IPR036390">
    <property type="entry name" value="WH_DNA-bd_sf"/>
</dbReference>
<accession>A0A0G1PE60</accession>
<dbReference type="EMBL" id="LCMF01000009">
    <property type="protein sequence ID" value="KKU30967.1"/>
    <property type="molecule type" value="Genomic_DNA"/>
</dbReference>
<comment type="caution">
    <text evidence="1">The sequence shown here is derived from an EMBL/GenBank/DDBJ whole genome shotgun (WGS) entry which is preliminary data.</text>
</comment>
<dbReference type="InterPro" id="IPR036388">
    <property type="entry name" value="WH-like_DNA-bd_sf"/>
</dbReference>
<name>A0A0G1PE60_UNCKA</name>
<organism evidence="1 2">
    <name type="scientific">candidate division WWE3 bacterium GW2011_GWA1_46_21</name>
    <dbReference type="NCBI Taxonomy" id="1619107"/>
    <lineage>
        <taxon>Bacteria</taxon>
        <taxon>Katanobacteria</taxon>
    </lineage>
</organism>
<dbReference type="AlphaFoldDB" id="A0A0G1PE60"/>
<evidence type="ECO:0000313" key="2">
    <source>
        <dbReference type="Proteomes" id="UP000034732"/>
    </source>
</evidence>